<dbReference type="HOGENOM" id="CLU_2915688_0_0_9"/>
<dbReference type="BioCyc" id="FCF748224-HMP:GTSS-1630-MONOMER"/>
<evidence type="ECO:0000313" key="1">
    <source>
        <dbReference type="EMBL" id="EFQ08194.1"/>
    </source>
</evidence>
<dbReference type="EMBL" id="AECU01000025">
    <property type="protein sequence ID" value="EFQ08194.1"/>
    <property type="molecule type" value="Genomic_DNA"/>
</dbReference>
<organism evidence="1 2">
    <name type="scientific">Faecalibacterium cf. prausnitzii KLE1255</name>
    <dbReference type="NCBI Taxonomy" id="748224"/>
    <lineage>
        <taxon>Bacteria</taxon>
        <taxon>Bacillati</taxon>
        <taxon>Bacillota</taxon>
        <taxon>Clostridia</taxon>
        <taxon>Eubacteriales</taxon>
        <taxon>Oscillospiraceae</taxon>
        <taxon>Faecalibacterium</taxon>
    </lineage>
</organism>
<name>E2ZF74_9FIRM</name>
<dbReference type="Proteomes" id="UP000006028">
    <property type="component" value="Unassembled WGS sequence"/>
</dbReference>
<sequence length="61" mass="6741">MARGFCKKIWIFAKKSFFTKELPQSAYADSPLGDGAFGSTDNFPVLPRAPSLRELASRSDD</sequence>
<proteinExistence type="predicted"/>
<protein>
    <submittedName>
        <fullName evidence="1">Uncharacterized protein</fullName>
    </submittedName>
</protein>
<comment type="caution">
    <text evidence="1">The sequence shown here is derived from an EMBL/GenBank/DDBJ whole genome shotgun (WGS) entry which is preliminary data.</text>
</comment>
<dbReference type="AlphaFoldDB" id="E2ZF74"/>
<accession>E2ZF74</accession>
<reference evidence="1 2" key="1">
    <citation type="submission" date="2010-08" db="EMBL/GenBank/DDBJ databases">
        <authorList>
            <person name="Weinstock G."/>
            <person name="Sodergren E."/>
            <person name="Clifton S."/>
            <person name="Fulton L."/>
            <person name="Fulton B."/>
            <person name="Courtney L."/>
            <person name="Fronick C."/>
            <person name="Harrison M."/>
            <person name="Strong C."/>
            <person name="Farmer C."/>
            <person name="Delahaunty K."/>
            <person name="Markovic C."/>
            <person name="Hall O."/>
            <person name="Minx P."/>
            <person name="Tomlinson C."/>
            <person name="Mitreva M."/>
            <person name="Hou S."/>
            <person name="Chen J."/>
            <person name="Wollam A."/>
            <person name="Pepin K.H."/>
            <person name="Johnson M."/>
            <person name="Bhonagiri V."/>
            <person name="Zhang X."/>
            <person name="Suruliraj S."/>
            <person name="Warren W."/>
            <person name="Chinwalla A."/>
            <person name="Mardis E.R."/>
            <person name="Wilson R.K."/>
        </authorList>
    </citation>
    <scope>NUCLEOTIDE SEQUENCE [LARGE SCALE GENOMIC DNA]</scope>
    <source>
        <strain evidence="1 2">KLE1255</strain>
    </source>
</reference>
<evidence type="ECO:0000313" key="2">
    <source>
        <dbReference type="Proteomes" id="UP000006028"/>
    </source>
</evidence>
<gene>
    <name evidence="1" type="ORF">HMPREF9436_00307</name>
</gene>